<evidence type="ECO:0000313" key="9">
    <source>
        <dbReference type="Proteomes" id="UP000274756"/>
    </source>
</evidence>
<reference evidence="7 9" key="2">
    <citation type="submission" date="2018-11" db="EMBL/GenBank/DDBJ databases">
        <authorList>
            <consortium name="Pathogen Informatics"/>
        </authorList>
    </citation>
    <scope>NUCLEOTIDE SEQUENCE [LARGE SCALE GENOMIC DNA]</scope>
</reference>
<dbReference type="GO" id="GO:0007156">
    <property type="term" value="P:homophilic cell adhesion via plasma membrane adhesion molecules"/>
    <property type="evidence" value="ECO:0007669"/>
    <property type="project" value="InterPro"/>
</dbReference>
<dbReference type="PRINTS" id="PR00205">
    <property type="entry name" value="CADHERIN"/>
</dbReference>
<gene>
    <name evidence="7" type="ORF">DME_LOCUS2348</name>
</gene>
<dbReference type="AlphaFoldDB" id="A0A158Q5U7"/>
<keyword evidence="2" id="KW-0677">Repeat</keyword>
<dbReference type="PANTHER" id="PTHR24027:SF438">
    <property type="entry name" value="CADHERIN 23"/>
    <property type="match status" value="1"/>
</dbReference>
<evidence type="ECO:0000256" key="3">
    <source>
        <dbReference type="ARBA" id="ARBA00022837"/>
    </source>
</evidence>
<dbReference type="WBParaSite" id="DME_0000834201-mRNA-1">
    <property type="protein sequence ID" value="DME_0000834201-mRNA-1"/>
    <property type="gene ID" value="DME_0000834201"/>
</dbReference>
<evidence type="ECO:0000256" key="5">
    <source>
        <dbReference type="PROSITE-ProRule" id="PRU00043"/>
    </source>
</evidence>
<dbReference type="STRING" id="318479.A0A158Q5U7"/>
<dbReference type="PROSITE" id="PS50268">
    <property type="entry name" value="CADHERIN_2"/>
    <property type="match status" value="1"/>
</dbReference>
<keyword evidence="3 5" id="KW-0106">Calcium</keyword>
<dbReference type="OrthoDB" id="6252479at2759"/>
<evidence type="ECO:0000256" key="1">
    <source>
        <dbReference type="ARBA" id="ARBA00004370"/>
    </source>
</evidence>
<comment type="subcellular location">
    <subcellularLocation>
        <location evidence="1">Membrane</location>
    </subcellularLocation>
</comment>
<accession>A0A158Q5U7</accession>
<dbReference type="Pfam" id="PF00028">
    <property type="entry name" value="Cadherin"/>
    <property type="match status" value="1"/>
</dbReference>
<dbReference type="CDD" id="cd11304">
    <property type="entry name" value="Cadherin_repeat"/>
    <property type="match status" value="1"/>
</dbReference>
<dbReference type="Gene3D" id="2.60.40.60">
    <property type="entry name" value="Cadherins"/>
    <property type="match status" value="1"/>
</dbReference>
<dbReference type="InterPro" id="IPR015919">
    <property type="entry name" value="Cadherin-like_sf"/>
</dbReference>
<dbReference type="Proteomes" id="UP000038040">
    <property type="component" value="Unplaced"/>
</dbReference>
<evidence type="ECO:0000313" key="8">
    <source>
        <dbReference type="Proteomes" id="UP000038040"/>
    </source>
</evidence>
<protein>
    <submittedName>
        <fullName evidence="10">CA domain-containing protein</fullName>
    </submittedName>
</protein>
<dbReference type="SMART" id="SM00112">
    <property type="entry name" value="CA"/>
    <property type="match status" value="1"/>
</dbReference>
<evidence type="ECO:0000313" key="10">
    <source>
        <dbReference type="WBParaSite" id="DME_0000834201-mRNA-1"/>
    </source>
</evidence>
<dbReference type="InterPro" id="IPR002126">
    <property type="entry name" value="Cadherin-like_dom"/>
</dbReference>
<organism evidence="8 10">
    <name type="scientific">Dracunculus medinensis</name>
    <name type="common">Guinea worm</name>
    <dbReference type="NCBI Taxonomy" id="318479"/>
    <lineage>
        <taxon>Eukaryota</taxon>
        <taxon>Metazoa</taxon>
        <taxon>Ecdysozoa</taxon>
        <taxon>Nematoda</taxon>
        <taxon>Chromadorea</taxon>
        <taxon>Rhabditida</taxon>
        <taxon>Spirurina</taxon>
        <taxon>Dracunculoidea</taxon>
        <taxon>Dracunculidae</taxon>
        <taxon>Dracunculus</taxon>
    </lineage>
</organism>
<evidence type="ECO:0000313" key="7">
    <source>
        <dbReference type="EMBL" id="VDN52375.1"/>
    </source>
</evidence>
<evidence type="ECO:0000259" key="6">
    <source>
        <dbReference type="PROSITE" id="PS50268"/>
    </source>
</evidence>
<dbReference type="PANTHER" id="PTHR24027">
    <property type="entry name" value="CADHERIN-23"/>
    <property type="match status" value="1"/>
</dbReference>
<dbReference type="InterPro" id="IPR039808">
    <property type="entry name" value="Cadherin"/>
</dbReference>
<dbReference type="GO" id="GO:0005509">
    <property type="term" value="F:calcium ion binding"/>
    <property type="evidence" value="ECO:0007669"/>
    <property type="project" value="UniProtKB-UniRule"/>
</dbReference>
<dbReference type="Proteomes" id="UP000274756">
    <property type="component" value="Unassembled WGS sequence"/>
</dbReference>
<dbReference type="SUPFAM" id="SSF49313">
    <property type="entry name" value="Cadherin-like"/>
    <property type="match status" value="2"/>
</dbReference>
<sequence length="1481" mass="166834">MAAGQLSLGKYDGMPSLSNQKLHGLQATEDFAVHHPIILNNVDMHNKNKFPKEYVENTAKLEQIPLPIVSEIRPNELVNKMMSQTSTNGSLKNIMHLINGEHERQIVPAISSKAYQSGFFDERFFMTNISYRVPEITKAEYEADKTMERKPIFNQYDGTREEIIIDKNQMPSISIAQPEEVLEVLEEREFKISGNNDAKRSQHVHSNDSFFEGRNELTTDHRIAGTDGALKDEDLSKKDEIEQKLAESSLHLNAMSQSIADADALQMLLREFQPVNYELEANGEILWSNKHIFEDPIVIMNDSKSGTEILSLNAKSNETLEFSCNLPEKVFCATDFMSDGSSRLRVVLSSVKNLTSFDLPISVISKPKNNDSYKIDKIIMIHFVVGKKEFSLSEVENDKLFANENELRIVLNTSTTPHETDPKFIAIPAIKNVFKSNLPSFSNPYIDFTKITNISTLITKNEEAGDNITATAAASNQSQYLATKIFDTTRKDLFKVNTVALFDNTISNATNKSQLDSFEINTAKNDSTFEHFTTTDKYINVDAGLQSSESTFLPHFEHNSYDCYIEKGSNKKSLVLATINFIGYSGNEPPAFSITDDNNDWFEIGEISYDEANQRNFVAKTVINVEILAFIVDGQKTNSLTTSRDDLNSSAVGHERSTKVTPLMDSSTSIINAMEIGDVHKPQFDTEYKGIHLDNSENSFLELQNTIDSTKISYVEQMEDANKPQSHKVSSDFIPKLGNMRDSSIDLAKIQQFPKTIVSFSTDTDNTDFKRIKDITSDNTAFSKNYGVNTIGFIENKKEKIMQNDFNEKFLTKETTNSKIDLSNLPEKFSDQQRRKIYETELDMKFEMKDAKTLTIPENLKCGDIVPNFKIMITAIEMDPFDVIIVNVNSTIFDIVPQRMQPGKTVTAFMRSRSYIFISKTLTVMKKDSSDNPPRFTNNEYVFHVNETSVTGEKVGQMEIEDLDEIDRGVPHIFILFGPGSDLFTVSGGTVSVSCPSAMPCLDREQTSAYDLIVVAIDKGGLSSIPVILKIIVDDRNDNEPTIQMPQSELIISNGRIEKPFILKVRDLDTAAFSANKVIADGNASTFLMFERIRNDIYIAKLTSLPKSGKYQLEINVRDSQKALTVQRTIVEVNVLNTITKAHFKRTKYERTLTSEKFFQGNPILQPDFCDVPVENVRFVILRNDPGWLTVDEYTGNVFIGDFLTNIIIDGQYNISIAAINRTDGRILTETILQLKVIGRMQNSIVFNDKFIMKVVRKDPQLTRLAINILPKNNNLSAKSANIIRETVEAIDEKLHSNSIIFEKGDVILDMGKLPNLRSLQFHLNSWKQNETGETTVMIILSSDPVQAALEQRERSRPQFILPWKIDMNLIPVKLAEGSPKGRIIASLPAYNPLDAKKVTNLKLTGEMAEYFSIDGQTEKLIASTESKRLYGESLISDLYDATSASSYADDASNSVVHAIDLRSERNINIPWVEYRKAHGP</sequence>
<evidence type="ECO:0000256" key="2">
    <source>
        <dbReference type="ARBA" id="ARBA00022737"/>
    </source>
</evidence>
<name>A0A158Q5U7_DRAME</name>
<keyword evidence="9" id="KW-1185">Reference proteome</keyword>
<dbReference type="EMBL" id="UYYG01000056">
    <property type="protein sequence ID" value="VDN52375.1"/>
    <property type="molecule type" value="Genomic_DNA"/>
</dbReference>
<feature type="domain" description="Cadherin" evidence="6">
    <location>
        <begin position="937"/>
        <end position="1043"/>
    </location>
</feature>
<reference evidence="10" key="1">
    <citation type="submission" date="2016-04" db="UniProtKB">
        <authorList>
            <consortium name="WormBaseParasite"/>
        </authorList>
    </citation>
    <scope>IDENTIFICATION</scope>
</reference>
<dbReference type="GO" id="GO:0016477">
    <property type="term" value="P:cell migration"/>
    <property type="evidence" value="ECO:0007669"/>
    <property type="project" value="TreeGrafter"/>
</dbReference>
<evidence type="ECO:0000256" key="4">
    <source>
        <dbReference type="ARBA" id="ARBA00023136"/>
    </source>
</evidence>
<proteinExistence type="predicted"/>
<dbReference type="GO" id="GO:0045296">
    <property type="term" value="F:cadherin binding"/>
    <property type="evidence" value="ECO:0007669"/>
    <property type="project" value="TreeGrafter"/>
</dbReference>
<keyword evidence="4" id="KW-0472">Membrane</keyword>
<dbReference type="GO" id="GO:0016342">
    <property type="term" value="C:catenin complex"/>
    <property type="evidence" value="ECO:0007669"/>
    <property type="project" value="TreeGrafter"/>
</dbReference>
<dbReference type="GO" id="GO:0008013">
    <property type="term" value="F:beta-catenin binding"/>
    <property type="evidence" value="ECO:0007669"/>
    <property type="project" value="TreeGrafter"/>
</dbReference>